<comment type="caution">
    <text evidence="2">The sequence shown here is derived from an EMBL/GenBank/DDBJ whole genome shotgun (WGS) entry which is preliminary data.</text>
</comment>
<name>A0A1G2LC27_9BACT</name>
<dbReference type="STRING" id="1802280.A3B37_01340"/>
<reference evidence="2 3" key="1">
    <citation type="journal article" date="2016" name="Nat. Commun.">
        <title>Thousands of microbial genomes shed light on interconnected biogeochemical processes in an aquifer system.</title>
        <authorList>
            <person name="Anantharaman K."/>
            <person name="Brown C.T."/>
            <person name="Hug L.A."/>
            <person name="Sharon I."/>
            <person name="Castelle C.J."/>
            <person name="Probst A.J."/>
            <person name="Thomas B.C."/>
            <person name="Singh A."/>
            <person name="Wilkins M.J."/>
            <person name="Karaoz U."/>
            <person name="Brodie E.L."/>
            <person name="Williams K.H."/>
            <person name="Hubbard S.S."/>
            <person name="Banfield J.F."/>
        </authorList>
    </citation>
    <scope>NUCLEOTIDE SEQUENCE [LARGE SCALE GENOMIC DNA]</scope>
</reference>
<dbReference type="Pfam" id="PF26593">
    <property type="entry name" value="TraC-like"/>
    <property type="match status" value="1"/>
</dbReference>
<sequence length="230" mass="25520">MVSALSQHKGALAAQEFLSIESIRDGIVVLKGGQGLRAVLMVSSLNFALKSEEEQDALTFQYENFLNSLDFPLQFAVHSRRLNIQPYLGTLEAREHEETNELLKVQIGEYIEFVRTFVELSNVVSKTFYAVIPLQPSIAEQKAGGLLGGLAARFGGAAKPAAADADEQFSQFKDQLLQRVDAVALGLRRMGLRAAQLNTEELIELFYGLYNPTESQKMQATDQKTKDQYT</sequence>
<proteinExistence type="predicted"/>
<dbReference type="InterPro" id="IPR058596">
    <property type="entry name" value="TraC-like_dom"/>
</dbReference>
<accession>A0A1G2LC27</accession>
<protein>
    <recommendedName>
        <fullName evidence="1">TraC-like domain-containing protein</fullName>
    </recommendedName>
</protein>
<evidence type="ECO:0000313" key="3">
    <source>
        <dbReference type="Proteomes" id="UP000176705"/>
    </source>
</evidence>
<feature type="domain" description="TraC-like" evidence="1">
    <location>
        <begin position="37"/>
        <end position="207"/>
    </location>
</feature>
<evidence type="ECO:0000313" key="2">
    <source>
        <dbReference type="EMBL" id="OHA09168.1"/>
    </source>
</evidence>
<gene>
    <name evidence="2" type="ORF">A3B37_01340</name>
</gene>
<evidence type="ECO:0000259" key="1">
    <source>
        <dbReference type="Pfam" id="PF26593"/>
    </source>
</evidence>
<dbReference type="AlphaFoldDB" id="A0A1G2LC27"/>
<organism evidence="2 3">
    <name type="scientific">Candidatus Sungbacteria bacterium RIFCSPLOWO2_01_FULL_59_16</name>
    <dbReference type="NCBI Taxonomy" id="1802280"/>
    <lineage>
        <taxon>Bacteria</taxon>
        <taxon>Candidatus Sungiibacteriota</taxon>
    </lineage>
</organism>
<dbReference type="Proteomes" id="UP000176705">
    <property type="component" value="Unassembled WGS sequence"/>
</dbReference>
<dbReference type="EMBL" id="MHQS01000006">
    <property type="protein sequence ID" value="OHA09168.1"/>
    <property type="molecule type" value="Genomic_DNA"/>
</dbReference>